<reference evidence="1 2" key="1">
    <citation type="submission" date="2016-11" db="EMBL/GenBank/DDBJ databases">
        <title>Study of marine rhodopsin-containing bacteria.</title>
        <authorList>
            <person name="Yoshizawa S."/>
            <person name="Kumagai Y."/>
            <person name="Kogure K."/>
        </authorList>
    </citation>
    <scope>NUCLEOTIDE SEQUENCE [LARGE SCALE GENOMIC DNA]</scope>
    <source>
        <strain evidence="1 2">SAORIC-28</strain>
    </source>
</reference>
<evidence type="ECO:0000313" key="2">
    <source>
        <dbReference type="Proteomes" id="UP000216339"/>
    </source>
</evidence>
<organism evidence="1 2">
    <name type="scientific">Rubrivirga marina</name>
    <dbReference type="NCBI Taxonomy" id="1196024"/>
    <lineage>
        <taxon>Bacteria</taxon>
        <taxon>Pseudomonadati</taxon>
        <taxon>Rhodothermota</taxon>
        <taxon>Rhodothermia</taxon>
        <taxon>Rhodothermales</taxon>
        <taxon>Rubricoccaceae</taxon>
        <taxon>Rubrivirga</taxon>
    </lineage>
</organism>
<sequence>MRTALLLLLAAPLAAQHTHDHGHPPTALDSAQVAFLDTAERALDAFAEPADALAAGFRPLGPDMPHMGQHWVHPGRAVSRTFAPAEPSMLTYLPVDGKPMLTGAAWTIPVGPGEAPPDFPWPGAWHAHAGRLMDEAFGLVPHGVRDADRPRLAMLHAWTGVPNPEGPFTADNWALPFVRAGVPVPHHVPPDAGRAVALAAGYAPFFREAVVRTAVPPPETLTRIEAALDACAAAVRTLLAERPAEASDVAALEAEWARLGDAIREAAPDLWPRLTSIFSEDVHTGTHAIASDD</sequence>
<dbReference type="EMBL" id="MQWD01000001">
    <property type="protein sequence ID" value="PAP77694.1"/>
    <property type="molecule type" value="Genomic_DNA"/>
</dbReference>
<protein>
    <submittedName>
        <fullName evidence="1">Uncharacterized protein</fullName>
    </submittedName>
</protein>
<dbReference type="Proteomes" id="UP000216339">
    <property type="component" value="Unassembled WGS sequence"/>
</dbReference>
<name>A0A271J3S8_9BACT</name>
<keyword evidence="2" id="KW-1185">Reference proteome</keyword>
<dbReference type="OrthoDB" id="2449873at2"/>
<accession>A0A271J3S8</accession>
<gene>
    <name evidence="1" type="ORF">BSZ37_15210</name>
</gene>
<evidence type="ECO:0000313" key="1">
    <source>
        <dbReference type="EMBL" id="PAP77694.1"/>
    </source>
</evidence>
<dbReference type="RefSeq" id="WP_095511362.1">
    <property type="nucleotide sequence ID" value="NZ_MQWD01000001.1"/>
</dbReference>
<proteinExistence type="predicted"/>
<dbReference type="AlphaFoldDB" id="A0A271J3S8"/>
<comment type="caution">
    <text evidence="1">The sequence shown here is derived from an EMBL/GenBank/DDBJ whole genome shotgun (WGS) entry which is preliminary data.</text>
</comment>